<comment type="caution">
    <text evidence="3">The sequence shown here is derived from an EMBL/GenBank/DDBJ whole genome shotgun (WGS) entry which is preliminary data.</text>
</comment>
<gene>
    <name evidence="3" type="ORF">C7449_107152</name>
</gene>
<dbReference type="Gene3D" id="3.50.50.60">
    <property type="entry name" value="FAD/NAD(P)-binding domain"/>
    <property type="match status" value="1"/>
</dbReference>
<keyword evidence="1" id="KW-0560">Oxidoreductase</keyword>
<accession>A0A2T5B181</accession>
<proteinExistence type="predicted"/>
<sequence length="400" mass="41894">MPPVDKRTTPAGQPAPDVLVVGAGVMGLWAALMAGRAGLSVLVVERRGIGAGASGGLLGALMPHLPDRWNAKKQFQLKALVSLEAEIAGLEAATGLSAGYRRTGRLIPLAAAHHRERALQHSRDAMDAWNTNSRTFHYQVQDAATIPDWPAAETAAAGVVFDSLAARVSPRGLLQALRAALEATPRVQLLEGVEVVAIEPEACTAGLADGGQIAFGHVIVAAGTSSFELLAALEPSLPGSLGSAVKGQAALFRGDIDPTLPVLFDRGIYVVPHEGGYCAVGSTSENSFDDPVSTDARLDEVIASACRLAPVLKRAALVERWAGLRPKAVGRDPMAGRHPDFPAVSLMTGGFKVSFGIAHELARAVVAEMESGSPCKLPPSFTVDAHLEAARRQRPQDHIQ</sequence>
<organism evidence="3 4">
    <name type="scientific">Mycoplana dimorpha</name>
    <dbReference type="NCBI Taxonomy" id="28320"/>
    <lineage>
        <taxon>Bacteria</taxon>
        <taxon>Pseudomonadati</taxon>
        <taxon>Pseudomonadota</taxon>
        <taxon>Alphaproteobacteria</taxon>
        <taxon>Hyphomicrobiales</taxon>
        <taxon>Rhizobiaceae</taxon>
        <taxon>Mycoplana</taxon>
    </lineage>
</organism>
<dbReference type="InterPro" id="IPR006076">
    <property type="entry name" value="FAD-dep_OxRdtase"/>
</dbReference>
<dbReference type="SUPFAM" id="SSF51971">
    <property type="entry name" value="Nucleotide-binding domain"/>
    <property type="match status" value="1"/>
</dbReference>
<dbReference type="OrthoDB" id="7818064at2"/>
<dbReference type="GO" id="GO:0016491">
    <property type="term" value="F:oxidoreductase activity"/>
    <property type="evidence" value="ECO:0007669"/>
    <property type="project" value="UniProtKB-KW"/>
</dbReference>
<dbReference type="Pfam" id="PF01266">
    <property type="entry name" value="DAO"/>
    <property type="match status" value="1"/>
</dbReference>
<dbReference type="Proteomes" id="UP000241247">
    <property type="component" value="Unassembled WGS sequence"/>
</dbReference>
<protein>
    <submittedName>
        <fullName evidence="3">Glycine/D-amino acid oxidase-like deaminating enzyme</fullName>
    </submittedName>
</protein>
<dbReference type="GO" id="GO:0005737">
    <property type="term" value="C:cytoplasm"/>
    <property type="evidence" value="ECO:0007669"/>
    <property type="project" value="TreeGrafter"/>
</dbReference>
<dbReference type="PANTHER" id="PTHR13847:SF289">
    <property type="entry name" value="GLYCINE OXIDASE"/>
    <property type="match status" value="1"/>
</dbReference>
<dbReference type="RefSeq" id="WP_108004106.1">
    <property type="nucleotide sequence ID" value="NZ_JBHEEX010000010.1"/>
</dbReference>
<dbReference type="AlphaFoldDB" id="A0A2T5B181"/>
<dbReference type="InterPro" id="IPR036188">
    <property type="entry name" value="FAD/NAD-bd_sf"/>
</dbReference>
<evidence type="ECO:0000313" key="3">
    <source>
        <dbReference type="EMBL" id="PTM92739.1"/>
    </source>
</evidence>
<reference evidence="3 4" key="1">
    <citation type="submission" date="2018-04" db="EMBL/GenBank/DDBJ databases">
        <title>Genomic Encyclopedia of Type Strains, Phase IV (KMG-IV): sequencing the most valuable type-strain genomes for metagenomic binning, comparative biology and taxonomic classification.</title>
        <authorList>
            <person name="Goeker M."/>
        </authorList>
    </citation>
    <scope>NUCLEOTIDE SEQUENCE [LARGE SCALE GENOMIC DNA]</scope>
    <source>
        <strain evidence="3 4">DSM 7138</strain>
    </source>
</reference>
<evidence type="ECO:0000259" key="2">
    <source>
        <dbReference type="Pfam" id="PF01266"/>
    </source>
</evidence>
<evidence type="ECO:0000256" key="1">
    <source>
        <dbReference type="ARBA" id="ARBA00023002"/>
    </source>
</evidence>
<dbReference type="Gene3D" id="3.30.9.10">
    <property type="entry name" value="D-Amino Acid Oxidase, subunit A, domain 2"/>
    <property type="match status" value="1"/>
</dbReference>
<dbReference type="PANTHER" id="PTHR13847">
    <property type="entry name" value="SARCOSINE DEHYDROGENASE-RELATED"/>
    <property type="match status" value="1"/>
</dbReference>
<dbReference type="EMBL" id="PZZZ01000007">
    <property type="protein sequence ID" value="PTM92739.1"/>
    <property type="molecule type" value="Genomic_DNA"/>
</dbReference>
<name>A0A2T5B181_MYCDI</name>
<feature type="domain" description="FAD dependent oxidoreductase" evidence="2">
    <location>
        <begin position="17"/>
        <end position="363"/>
    </location>
</feature>
<evidence type="ECO:0000313" key="4">
    <source>
        <dbReference type="Proteomes" id="UP000241247"/>
    </source>
</evidence>
<keyword evidence="4" id="KW-1185">Reference proteome</keyword>